<dbReference type="GO" id="GO:0004197">
    <property type="term" value="F:cysteine-type endopeptidase activity"/>
    <property type="evidence" value="ECO:0007669"/>
    <property type="project" value="InterPro"/>
</dbReference>
<dbReference type="AlphaFoldDB" id="A0A8C4WXZ5"/>
<feature type="region of interest" description="Disordered" evidence="1">
    <location>
        <begin position="223"/>
        <end position="243"/>
    </location>
</feature>
<dbReference type="GO" id="GO:0016579">
    <property type="term" value="P:protein deubiquitination"/>
    <property type="evidence" value="ECO:0007669"/>
    <property type="project" value="InterPro"/>
</dbReference>
<keyword evidence="4" id="KW-1185">Reference proteome</keyword>
<feature type="compositionally biased region" description="Basic and acidic residues" evidence="1">
    <location>
        <begin position="495"/>
        <end position="505"/>
    </location>
</feature>
<dbReference type="SUPFAM" id="SSF143791">
    <property type="entry name" value="DUSP-like"/>
    <property type="match status" value="1"/>
</dbReference>
<dbReference type="Proteomes" id="UP000694388">
    <property type="component" value="Unplaced"/>
</dbReference>
<dbReference type="InterPro" id="IPR044743">
    <property type="entry name" value="Ubl_USP48"/>
</dbReference>
<reference evidence="3" key="1">
    <citation type="submission" date="2025-08" db="UniProtKB">
        <authorList>
            <consortium name="Ensembl"/>
        </authorList>
    </citation>
    <scope>IDENTIFICATION</scope>
</reference>
<proteinExistence type="predicted"/>
<dbReference type="Ensembl" id="ENSEBUT00000019098.1">
    <property type="protein sequence ID" value="ENSEBUP00000018522.1"/>
    <property type="gene ID" value="ENSEBUG00000011548.1"/>
</dbReference>
<evidence type="ECO:0000313" key="4">
    <source>
        <dbReference type="Proteomes" id="UP000694388"/>
    </source>
</evidence>
<protein>
    <recommendedName>
        <fullName evidence="2">Ubiquitin-like domain-containing protein</fullName>
    </recommendedName>
</protein>
<feature type="compositionally biased region" description="Acidic residues" evidence="1">
    <location>
        <begin position="230"/>
        <end position="241"/>
    </location>
</feature>
<feature type="domain" description="Ubiquitin-like" evidence="2">
    <location>
        <begin position="540"/>
        <end position="596"/>
    </location>
</feature>
<evidence type="ECO:0000313" key="3">
    <source>
        <dbReference type="Ensembl" id="ENSEBUP00000018522.1"/>
    </source>
</evidence>
<evidence type="ECO:0000259" key="2">
    <source>
        <dbReference type="PROSITE" id="PS50053"/>
    </source>
</evidence>
<name>A0A8C4WXZ5_EPTBU</name>
<dbReference type="SUPFAM" id="SSF54236">
    <property type="entry name" value="Ubiquitin-like"/>
    <property type="match status" value="1"/>
</dbReference>
<organism evidence="3 4">
    <name type="scientific">Eptatretus burgeri</name>
    <name type="common">Inshore hagfish</name>
    <dbReference type="NCBI Taxonomy" id="7764"/>
    <lineage>
        <taxon>Eukaryota</taxon>
        <taxon>Metazoa</taxon>
        <taxon>Chordata</taxon>
        <taxon>Craniata</taxon>
        <taxon>Vertebrata</taxon>
        <taxon>Cyclostomata</taxon>
        <taxon>Myxini</taxon>
        <taxon>Myxiniformes</taxon>
        <taxon>Myxinidae</taxon>
        <taxon>Eptatretinae</taxon>
        <taxon>Eptatretus</taxon>
    </lineage>
</organism>
<dbReference type="InterPro" id="IPR035927">
    <property type="entry name" value="DUSP-like_sf"/>
</dbReference>
<evidence type="ECO:0000256" key="1">
    <source>
        <dbReference type="SAM" id="MobiDB-lite"/>
    </source>
</evidence>
<dbReference type="PROSITE" id="PS50053">
    <property type="entry name" value="UBIQUITIN_2"/>
    <property type="match status" value="1"/>
</dbReference>
<reference evidence="3" key="2">
    <citation type="submission" date="2025-09" db="UniProtKB">
        <authorList>
            <consortium name="Ensembl"/>
        </authorList>
    </citation>
    <scope>IDENTIFICATION</scope>
</reference>
<feature type="region of interest" description="Disordered" evidence="1">
    <location>
        <begin position="481"/>
        <end position="533"/>
    </location>
</feature>
<accession>A0A8C4WXZ5</accession>
<dbReference type="InterPro" id="IPR029071">
    <property type="entry name" value="Ubiquitin-like_domsf"/>
</dbReference>
<dbReference type="GO" id="GO:0004843">
    <property type="term" value="F:cysteine-type deubiquitinase activity"/>
    <property type="evidence" value="ECO:0007669"/>
    <property type="project" value="InterPro"/>
</dbReference>
<dbReference type="CDD" id="cd01795">
    <property type="entry name" value="Ubl_USP48"/>
    <property type="match status" value="1"/>
</dbReference>
<dbReference type="InterPro" id="IPR000626">
    <property type="entry name" value="Ubiquitin-like_dom"/>
</dbReference>
<dbReference type="GeneTree" id="ENSGT00940000156015"/>
<sequence length="634" mass="72604">MQRPRAVKGVHSSQNAYMLVYNRCRTPLPPHPLLPDWLMQLVKQDSSKFEEFSDQLATLRKKDMDAGIAKHEEVKLLYQILPVLNGNDCEFVGTNWLRNWLEKDTTTPPMDNSHFLCPHGGLRLSSVCKVKRISKRAASVLYTNYGGGPHIDESSPCKTCVRDYCQLLRQKSNLVSDYRQILRLHCGKPSFGYWVGKASIEHWKEIAADLLLEAEAAIVSTATQKVGDRSEEDGTEEDEKAEELSASAAVKRFKFNEDIICKHGQMTNEMGKRELVSSEIWNILRAYFPSCPEYAHDIQPCQQCQDQAEEVKQLVASEQSTTLLSSLQNCNRPDLDCWPSDTNMLYVVTCSFLDEWRKFVSHPERERHVLSVENKSLLCEHQKLIVGLDSIPPNKTAKLALVLPQQWKVLSSLFDVDCTISISRNKSNEEICYTMQPEECEECCRRGESFIHKQRKVLDYTQAMVYVRKIEGTQKVMEIVPELHQSSSECEEDKDDKPEEKDPDFRSANGVKRKRPVGQSENPSTIRRSSRHRRLRGDKSFLVSSSQSLKEFKIQIMNVFSVAPFDQNLFMEDRSLTDDSALLGSLGVVPGSIILLQFAFQKKVLKELDCWEINVLFWPMTNPNTWPLRTFSFS</sequence>